<feature type="coiled-coil region" evidence="1">
    <location>
        <begin position="144"/>
        <end position="185"/>
    </location>
</feature>
<keyword evidence="1" id="KW-0175">Coiled coil</keyword>
<dbReference type="AlphaFoldDB" id="A0A182M3U3"/>
<sequence>MASFDSILGVSSKSAAIEDVDFTLQKARIEEAFEELLSDLEALERVEAYLKKQAKAGEKVWKELQQIAKDRKDYPKFQQFLRELDKKAKVMVAGSPTDPVTRLIRETIKNVRTISEKSLLRPSSPPILIKNRAEHETFRWARLIALQESKLESLNRKIGEYERKIQERKAQRQRLHQRSESEKEEQLNASQHILVEMKLEGDGMVQRLEDQLASQPNFETTPEYLSQLDKHELKRKRIAKMEVQLQLWIKKYDKFIGEPMPSLVALEDRMAGLEEWRDTVFRPQEDRLRQLQEQIGVFEAIALEEKIEEMRKLHAIRVLQRAWKRTLEIKHAKKKGKKGKKGKK</sequence>
<accession>A0A182M3U3</accession>
<protein>
    <recommendedName>
        <fullName evidence="4">Dynein regulatory complex protein 10</fullName>
    </recommendedName>
</protein>
<dbReference type="EMBL" id="AXCM01002364">
    <property type="status" value="NOT_ANNOTATED_CDS"/>
    <property type="molecule type" value="Genomic_DNA"/>
</dbReference>
<proteinExistence type="predicted"/>
<organism evidence="2 3">
    <name type="scientific">Anopheles culicifacies</name>
    <dbReference type="NCBI Taxonomy" id="139723"/>
    <lineage>
        <taxon>Eukaryota</taxon>
        <taxon>Metazoa</taxon>
        <taxon>Ecdysozoa</taxon>
        <taxon>Arthropoda</taxon>
        <taxon>Hexapoda</taxon>
        <taxon>Insecta</taxon>
        <taxon>Pterygota</taxon>
        <taxon>Neoptera</taxon>
        <taxon>Endopterygota</taxon>
        <taxon>Diptera</taxon>
        <taxon>Nematocera</taxon>
        <taxon>Culicoidea</taxon>
        <taxon>Culicidae</taxon>
        <taxon>Anophelinae</taxon>
        <taxon>Anopheles</taxon>
        <taxon>culicifacies species complex</taxon>
    </lineage>
</organism>
<name>A0A182M3U3_9DIPT</name>
<reference evidence="3" key="1">
    <citation type="submission" date="2013-09" db="EMBL/GenBank/DDBJ databases">
        <title>The Genome Sequence of Anopheles culicifacies species A.</title>
        <authorList>
            <consortium name="The Broad Institute Genomics Platform"/>
            <person name="Neafsey D.E."/>
            <person name="Besansky N."/>
            <person name="Howell P."/>
            <person name="Walton C."/>
            <person name="Young S.K."/>
            <person name="Zeng Q."/>
            <person name="Gargeya S."/>
            <person name="Fitzgerald M."/>
            <person name="Haas B."/>
            <person name="Abouelleil A."/>
            <person name="Allen A.W."/>
            <person name="Alvarado L."/>
            <person name="Arachchi H.M."/>
            <person name="Berlin A.M."/>
            <person name="Chapman S.B."/>
            <person name="Gainer-Dewar J."/>
            <person name="Goldberg J."/>
            <person name="Griggs A."/>
            <person name="Gujja S."/>
            <person name="Hansen M."/>
            <person name="Howarth C."/>
            <person name="Imamovic A."/>
            <person name="Ireland A."/>
            <person name="Larimer J."/>
            <person name="McCowan C."/>
            <person name="Murphy C."/>
            <person name="Pearson M."/>
            <person name="Poon T.W."/>
            <person name="Priest M."/>
            <person name="Roberts A."/>
            <person name="Saif S."/>
            <person name="Shea T."/>
            <person name="Sisk P."/>
            <person name="Sykes S."/>
            <person name="Wortman J."/>
            <person name="Nusbaum C."/>
            <person name="Birren B."/>
        </authorList>
    </citation>
    <scope>NUCLEOTIDE SEQUENCE [LARGE SCALE GENOMIC DNA]</scope>
    <source>
        <strain evidence="3">A-37</strain>
    </source>
</reference>
<evidence type="ECO:0008006" key="4">
    <source>
        <dbReference type="Google" id="ProtNLM"/>
    </source>
</evidence>
<dbReference type="VEuPathDB" id="VectorBase:ACUA008791"/>
<reference evidence="2" key="2">
    <citation type="submission" date="2020-05" db="UniProtKB">
        <authorList>
            <consortium name="EnsemblMetazoa"/>
        </authorList>
    </citation>
    <scope>IDENTIFICATION</scope>
    <source>
        <strain evidence="2">A-37</strain>
    </source>
</reference>
<keyword evidence="3" id="KW-1185">Reference proteome</keyword>
<dbReference type="SUPFAM" id="SSF46966">
    <property type="entry name" value="Spectrin repeat"/>
    <property type="match status" value="1"/>
</dbReference>
<evidence type="ECO:0000313" key="3">
    <source>
        <dbReference type="Proteomes" id="UP000075883"/>
    </source>
</evidence>
<dbReference type="EnsemblMetazoa" id="ACUA008791-RA">
    <property type="protein sequence ID" value="ACUA008791-PA"/>
    <property type="gene ID" value="ACUA008791"/>
</dbReference>
<evidence type="ECO:0000256" key="1">
    <source>
        <dbReference type="SAM" id="Coils"/>
    </source>
</evidence>
<evidence type="ECO:0000313" key="2">
    <source>
        <dbReference type="EnsemblMetazoa" id="ACUA008791-PA"/>
    </source>
</evidence>
<dbReference type="Proteomes" id="UP000075883">
    <property type="component" value="Unassembled WGS sequence"/>
</dbReference>